<comment type="caution">
    <text evidence="1">The sequence shown here is derived from an EMBL/GenBank/DDBJ whole genome shotgun (WGS) entry which is preliminary data.</text>
</comment>
<organism evidence="1 2">
    <name type="scientific">Hermanssonia centrifuga</name>
    <dbReference type="NCBI Taxonomy" id="98765"/>
    <lineage>
        <taxon>Eukaryota</taxon>
        <taxon>Fungi</taxon>
        <taxon>Dikarya</taxon>
        <taxon>Basidiomycota</taxon>
        <taxon>Agaricomycotina</taxon>
        <taxon>Agaricomycetes</taxon>
        <taxon>Polyporales</taxon>
        <taxon>Meruliaceae</taxon>
        <taxon>Hermanssonia</taxon>
    </lineage>
</organism>
<proteinExistence type="predicted"/>
<dbReference type="EMBL" id="MLYV02000723">
    <property type="protein sequence ID" value="PSR78817.1"/>
    <property type="molecule type" value="Genomic_DNA"/>
</dbReference>
<evidence type="ECO:0000313" key="1">
    <source>
        <dbReference type="EMBL" id="PSR78817.1"/>
    </source>
</evidence>
<accession>A0A2R6NX38</accession>
<dbReference type="OrthoDB" id="3261690at2759"/>
<sequence length="445" mass="50844">MPTYPDNPLPSRQLSLIQFVQEAKRLVSIADDAEDNSGIVAFVKFVLAGRLHNDDDERELRVFVNARQETRRPAEETVTQRGDFDSIIGITRTLPFSSAIAAIPDGCTVSLHLIPNILFGEVEKQQQTLLFFPRLYRKQEKVLLSQHHLKLIYNRCMRPALEATVPERMSHWPHDYESAMLRGRDAQNRLHFQAENIPQYALSDFCDRFLLELDKHEAFKDAFFCHEVRGVKNASVHDPHNEEDRALAFDEATRWIDSGKINPSDWYIDAALEVHSPGMVWHWLETARPELIKTALPSVPAERAAAAANSTKVYVDHCAQLYDLAGFRLETPAIGKLDKIKYINVYTTDKTSSYALHKNCFCRHRASELLPKGMERLLKDVEDMSRVFGQCSGAGDPDADLMEVQEGCARFEVRVRLDKALDTLKVLPERILRNGLICYPAEVWW</sequence>
<keyword evidence="2" id="KW-1185">Reference proteome</keyword>
<gene>
    <name evidence="1" type="ORF">PHLCEN_2v7273</name>
</gene>
<protein>
    <submittedName>
        <fullName evidence="1">Uncharacterized protein</fullName>
    </submittedName>
</protein>
<reference evidence="1 2" key="1">
    <citation type="submission" date="2018-02" db="EMBL/GenBank/DDBJ databases">
        <title>Genome sequence of the basidiomycete white-rot fungus Phlebia centrifuga.</title>
        <authorList>
            <person name="Granchi Z."/>
            <person name="Peng M."/>
            <person name="de Vries R.P."/>
            <person name="Hilden K."/>
            <person name="Makela M.R."/>
            <person name="Grigoriev I."/>
            <person name="Riley R."/>
        </authorList>
    </citation>
    <scope>NUCLEOTIDE SEQUENCE [LARGE SCALE GENOMIC DNA]</scope>
    <source>
        <strain evidence="1 2">FBCC195</strain>
    </source>
</reference>
<dbReference type="AlphaFoldDB" id="A0A2R6NX38"/>
<evidence type="ECO:0000313" key="2">
    <source>
        <dbReference type="Proteomes" id="UP000186601"/>
    </source>
</evidence>
<dbReference type="Proteomes" id="UP000186601">
    <property type="component" value="Unassembled WGS sequence"/>
</dbReference>
<name>A0A2R6NX38_9APHY</name>